<gene>
    <name evidence="2" type="ORF">L249_6662</name>
</gene>
<evidence type="ECO:0000313" key="2">
    <source>
        <dbReference type="EMBL" id="RCI14526.1"/>
    </source>
</evidence>
<name>A0A367LJB6_9HYPO</name>
<dbReference type="Proteomes" id="UP000253664">
    <property type="component" value="Unassembled WGS sequence"/>
</dbReference>
<protein>
    <submittedName>
        <fullName evidence="2">Uncharacterized protein</fullName>
    </submittedName>
</protein>
<proteinExistence type="predicted"/>
<feature type="non-terminal residue" evidence="2">
    <location>
        <position position="262"/>
    </location>
</feature>
<organism evidence="2 3">
    <name type="scientific">Ophiocordyceps polyrhachis-furcata BCC 54312</name>
    <dbReference type="NCBI Taxonomy" id="1330021"/>
    <lineage>
        <taxon>Eukaryota</taxon>
        <taxon>Fungi</taxon>
        <taxon>Dikarya</taxon>
        <taxon>Ascomycota</taxon>
        <taxon>Pezizomycotina</taxon>
        <taxon>Sordariomycetes</taxon>
        <taxon>Hypocreomycetidae</taxon>
        <taxon>Hypocreales</taxon>
        <taxon>Ophiocordycipitaceae</taxon>
        <taxon>Ophiocordyceps</taxon>
    </lineage>
</organism>
<dbReference type="AlphaFoldDB" id="A0A367LJB6"/>
<evidence type="ECO:0000256" key="1">
    <source>
        <dbReference type="SAM" id="MobiDB-lite"/>
    </source>
</evidence>
<feature type="compositionally biased region" description="Basic and acidic residues" evidence="1">
    <location>
        <begin position="24"/>
        <end position="39"/>
    </location>
</feature>
<comment type="caution">
    <text evidence="2">The sequence shown here is derived from an EMBL/GenBank/DDBJ whole genome shotgun (WGS) entry which is preliminary data.</text>
</comment>
<sequence>DGARALQLADAALCQSDLVQSGHGGDEGEADKRLDDGSDDVEMRIRTSPQEYCIVEVKFEYCLIRTLRHLHASLDEIHIELSEIDTFVGYHRPRRRFLRYESKRGRSERRAMLVGIIVTTQVAFLAPSEEPSRPHESLLEPSIMYTRRRSTLLLVSFAFCLLLWLRTTDAVPIGTVGASSPKPPPVSAGTCRRLSMMLIGTLSATTAGRGGSSAANAGSGQRTLVVPCIGSGWRAPGIPFHEPGRGTPIVPFAACGSRATFI</sequence>
<dbReference type="OrthoDB" id="10574148at2759"/>
<keyword evidence="3" id="KW-1185">Reference proteome</keyword>
<accession>A0A367LJB6</accession>
<evidence type="ECO:0000313" key="3">
    <source>
        <dbReference type="Proteomes" id="UP000253664"/>
    </source>
</evidence>
<feature type="non-terminal residue" evidence="2">
    <location>
        <position position="1"/>
    </location>
</feature>
<reference evidence="2 3" key="1">
    <citation type="journal article" date="2015" name="BMC Genomics">
        <title>Insights from the genome of Ophiocordyceps polyrhachis-furcata to pathogenicity and host specificity in insect fungi.</title>
        <authorList>
            <person name="Wichadakul D."/>
            <person name="Kobmoo N."/>
            <person name="Ingsriswang S."/>
            <person name="Tangphatsornruang S."/>
            <person name="Chantasingh D."/>
            <person name="Luangsa-ard J.J."/>
            <person name="Eurwilaichitr L."/>
        </authorList>
    </citation>
    <scope>NUCLEOTIDE SEQUENCE [LARGE SCALE GENOMIC DNA]</scope>
    <source>
        <strain evidence="2 3">BCC 54312</strain>
    </source>
</reference>
<feature type="region of interest" description="Disordered" evidence="1">
    <location>
        <begin position="19"/>
        <end position="39"/>
    </location>
</feature>
<dbReference type="EMBL" id="LKCN02000003">
    <property type="protein sequence ID" value="RCI14526.1"/>
    <property type="molecule type" value="Genomic_DNA"/>
</dbReference>